<reference evidence="2" key="1">
    <citation type="journal article" date="2019" name="Int. J. Syst. Evol. Microbiol.">
        <title>The Global Catalogue of Microorganisms (GCM) 10K type strain sequencing project: providing services to taxonomists for standard genome sequencing and annotation.</title>
        <authorList>
            <consortium name="The Broad Institute Genomics Platform"/>
            <consortium name="The Broad Institute Genome Sequencing Center for Infectious Disease"/>
            <person name="Wu L."/>
            <person name="Ma J."/>
        </authorList>
    </citation>
    <scope>NUCLEOTIDE SEQUENCE [LARGE SCALE GENOMIC DNA]</scope>
    <source>
        <strain evidence="2">CGMCC 4.7405</strain>
    </source>
</reference>
<accession>A0ABV8C461</accession>
<keyword evidence="2" id="KW-1185">Reference proteome</keyword>
<name>A0ABV8C461_9PSEU</name>
<organism evidence="1 2">
    <name type="scientific">Lentzea rhizosphaerae</name>
    <dbReference type="NCBI Taxonomy" id="2041025"/>
    <lineage>
        <taxon>Bacteria</taxon>
        <taxon>Bacillati</taxon>
        <taxon>Actinomycetota</taxon>
        <taxon>Actinomycetes</taxon>
        <taxon>Pseudonocardiales</taxon>
        <taxon>Pseudonocardiaceae</taxon>
        <taxon>Lentzea</taxon>
    </lineage>
</organism>
<dbReference type="Proteomes" id="UP001595690">
    <property type="component" value="Unassembled WGS sequence"/>
</dbReference>
<gene>
    <name evidence="1" type="ORF">ACFOWZ_35335</name>
</gene>
<protein>
    <submittedName>
        <fullName evidence="1">Uncharacterized protein</fullName>
    </submittedName>
</protein>
<dbReference type="RefSeq" id="WP_382378278.1">
    <property type="nucleotide sequence ID" value="NZ_JBHRZI010000030.1"/>
</dbReference>
<evidence type="ECO:0000313" key="2">
    <source>
        <dbReference type="Proteomes" id="UP001595690"/>
    </source>
</evidence>
<sequence>MTTDDGFNGLYVWAQSASDMFTDVEGRVIDFEYFRPYFDQVGLPLELAKSCLVDVFDKYARKPGSDPFVKFVPLSVLTRYERLPSYHEVADELVDHRDVPDFALRGRLSWWGGTDLSESPCVFVSHRWRTGDHPDPTGSELRRIVERLAPAQQRRRAAGEMYLWIDFCCLPQRTGGPLAPGDQENFRAGLASLAEVVKNCDLLVLDSPDYLDRAWCYAEILVWLCKIAEIHFTCTDSRTNLFRTVQTRHLVKEGGDDSDAHRREENVVTNLRFRGFGGSDEDLLAIYRAVHTYCDNMADSANYHIAGGSGGFDFEYLPTVVNFLCTTWLLLRDKEAADPDDIQVCLRIIIEALKFST</sequence>
<comment type="caution">
    <text evidence="1">The sequence shown here is derived from an EMBL/GenBank/DDBJ whole genome shotgun (WGS) entry which is preliminary data.</text>
</comment>
<evidence type="ECO:0000313" key="1">
    <source>
        <dbReference type="EMBL" id="MFC3896780.1"/>
    </source>
</evidence>
<dbReference type="EMBL" id="JBHRZI010000030">
    <property type="protein sequence ID" value="MFC3896780.1"/>
    <property type="molecule type" value="Genomic_DNA"/>
</dbReference>
<proteinExistence type="predicted"/>